<keyword evidence="3" id="KW-1185">Reference proteome</keyword>
<keyword evidence="2" id="KW-0808">Transferase</keyword>
<dbReference type="Proteomes" id="UP000569329">
    <property type="component" value="Unassembled WGS sequence"/>
</dbReference>
<dbReference type="CDD" id="cd04301">
    <property type="entry name" value="NAT_SF"/>
    <property type="match status" value="1"/>
</dbReference>
<dbReference type="RefSeq" id="WP_328796037.1">
    <property type="nucleotide sequence ID" value="NZ_JACGWZ010000002.1"/>
</dbReference>
<protein>
    <submittedName>
        <fullName evidence="2">RimJ/RimL family protein N-acetyltransferase</fullName>
    </submittedName>
</protein>
<dbReference type="EMBL" id="JACGWZ010000002">
    <property type="protein sequence ID" value="MBA8824893.1"/>
    <property type="molecule type" value="Genomic_DNA"/>
</dbReference>
<dbReference type="PROSITE" id="PS51186">
    <property type="entry name" value="GNAT"/>
    <property type="match status" value="1"/>
</dbReference>
<dbReference type="Gene3D" id="3.40.630.30">
    <property type="match status" value="1"/>
</dbReference>
<dbReference type="InterPro" id="IPR000182">
    <property type="entry name" value="GNAT_dom"/>
</dbReference>
<reference evidence="2 3" key="1">
    <citation type="submission" date="2020-07" db="EMBL/GenBank/DDBJ databases">
        <title>Sequencing the genomes of 1000 actinobacteria strains.</title>
        <authorList>
            <person name="Klenk H.-P."/>
        </authorList>
    </citation>
    <scope>NUCLEOTIDE SEQUENCE [LARGE SCALE GENOMIC DNA]</scope>
    <source>
        <strain evidence="2 3">DSM 45975</strain>
    </source>
</reference>
<organism evidence="2 3">
    <name type="scientific">Halosaccharopolyspora lacisalsi</name>
    <dbReference type="NCBI Taxonomy" id="1000566"/>
    <lineage>
        <taxon>Bacteria</taxon>
        <taxon>Bacillati</taxon>
        <taxon>Actinomycetota</taxon>
        <taxon>Actinomycetes</taxon>
        <taxon>Pseudonocardiales</taxon>
        <taxon>Pseudonocardiaceae</taxon>
        <taxon>Halosaccharopolyspora</taxon>
    </lineage>
</organism>
<evidence type="ECO:0000313" key="2">
    <source>
        <dbReference type="EMBL" id="MBA8824893.1"/>
    </source>
</evidence>
<feature type="domain" description="N-acetyltransferase" evidence="1">
    <location>
        <begin position="1"/>
        <end position="96"/>
    </location>
</feature>
<dbReference type="Pfam" id="PF00583">
    <property type="entry name" value="Acetyltransf_1"/>
    <property type="match status" value="1"/>
</dbReference>
<sequence length="96" mass="9763">MGATYVIVVDARVVGAARLEPTADAVEAGVWIGRSHRGRGIGKVVLTHLRDVAAKGGVLQLTASTTAENTAARCLLDRGGARITADGTDVAAILGL</sequence>
<dbReference type="InterPro" id="IPR016181">
    <property type="entry name" value="Acyl_CoA_acyltransferase"/>
</dbReference>
<accession>A0A839DV18</accession>
<evidence type="ECO:0000259" key="1">
    <source>
        <dbReference type="PROSITE" id="PS51186"/>
    </source>
</evidence>
<dbReference type="AlphaFoldDB" id="A0A839DV18"/>
<dbReference type="SUPFAM" id="SSF55729">
    <property type="entry name" value="Acyl-CoA N-acyltransferases (Nat)"/>
    <property type="match status" value="1"/>
</dbReference>
<evidence type="ECO:0000313" key="3">
    <source>
        <dbReference type="Proteomes" id="UP000569329"/>
    </source>
</evidence>
<gene>
    <name evidence="2" type="ORF">FHX42_002240</name>
</gene>
<proteinExistence type="predicted"/>
<name>A0A839DV18_9PSEU</name>
<comment type="caution">
    <text evidence="2">The sequence shown here is derived from an EMBL/GenBank/DDBJ whole genome shotgun (WGS) entry which is preliminary data.</text>
</comment>
<dbReference type="GO" id="GO:0016747">
    <property type="term" value="F:acyltransferase activity, transferring groups other than amino-acyl groups"/>
    <property type="evidence" value="ECO:0007669"/>
    <property type="project" value="InterPro"/>
</dbReference>